<dbReference type="SUPFAM" id="SSF54768">
    <property type="entry name" value="dsRNA-binding domain-like"/>
    <property type="match status" value="1"/>
</dbReference>
<dbReference type="InterPro" id="IPR007232">
    <property type="entry name" value="Rad52_Rad59_Rad22"/>
</dbReference>
<dbReference type="InParanoid" id="G4TCL8"/>
<dbReference type="Gene3D" id="3.30.390.80">
    <property type="entry name" value="DNA repair protein Rad52/59/22"/>
    <property type="match status" value="1"/>
</dbReference>
<comment type="similarity">
    <text evidence="1">Belongs to the RAD52 family.</text>
</comment>
<accession>G4TCL8</accession>
<evidence type="ECO:0000256" key="5">
    <source>
        <dbReference type="SAM" id="MobiDB-lite"/>
    </source>
</evidence>
<evidence type="ECO:0000256" key="3">
    <source>
        <dbReference type="ARBA" id="ARBA00023172"/>
    </source>
</evidence>
<dbReference type="AlphaFoldDB" id="G4TCL8"/>
<feature type="region of interest" description="Disordered" evidence="5">
    <location>
        <begin position="388"/>
        <end position="429"/>
    </location>
</feature>
<feature type="compositionally biased region" description="Low complexity" evidence="5">
    <location>
        <begin position="388"/>
        <end position="402"/>
    </location>
</feature>
<dbReference type="GO" id="GO:0045002">
    <property type="term" value="P:double-strand break repair via single-strand annealing"/>
    <property type="evidence" value="ECO:0007669"/>
    <property type="project" value="TreeGrafter"/>
</dbReference>
<dbReference type="GO" id="GO:0006312">
    <property type="term" value="P:mitotic recombination"/>
    <property type="evidence" value="ECO:0007669"/>
    <property type="project" value="TreeGrafter"/>
</dbReference>
<dbReference type="GO" id="GO:0003697">
    <property type="term" value="F:single-stranded DNA binding"/>
    <property type="evidence" value="ECO:0007669"/>
    <property type="project" value="UniProtKB-ARBA"/>
</dbReference>
<dbReference type="OMA" id="AMEYNAY"/>
<keyword evidence="3" id="KW-0233">DNA recombination</keyword>
<dbReference type="GO" id="GO:0005634">
    <property type="term" value="C:nucleus"/>
    <property type="evidence" value="ECO:0007669"/>
    <property type="project" value="TreeGrafter"/>
</dbReference>
<dbReference type="GO" id="GO:0000724">
    <property type="term" value="P:double-strand break repair via homologous recombination"/>
    <property type="evidence" value="ECO:0007669"/>
    <property type="project" value="TreeGrafter"/>
</dbReference>
<keyword evidence="7" id="KW-1185">Reference proteome</keyword>
<dbReference type="Proteomes" id="UP000007148">
    <property type="component" value="Unassembled WGS sequence"/>
</dbReference>
<sequence>MPSLSAHLVEDYEKSFPQQIVQSGAMEYNAYAHGHNRPSIAPFSQFSETAVGNSSLSDASFGQAMRNMAVVRSDTAAPMNFQQMMAFQQQREEAQALRTAAQLATLQAKLNQKLGPEFISQRPGPGGGPKLTYVEGWKAINIANEVFGFNGWSSSITNLTVDYIDYNQETQRYNVGVSAIVKVCLRDGVSHEDVGYGQVINVKNKGEGLDKCKKEAVTDGVKRALRNFGNVLGNCIYDKDYTNQILKMKAPAPPKLGQQDLHRRKEFVETSTAAGLSNQHPPLAPPPVPCPKPQIPVRHPQNPSPQPVASTSKAAAQIPAASNIKRAPTDESLYAMGSDDDSMFTELSMDECSGINFADRSRIHSTSSVSTFDPAPRAVPSSAAVKAAPAPAPASSNPVADVKPSTLAVRPNTASSSKQPMESSSAASKGLETKNNILAGLLEIGPLSQSIFPSQPPKRPSSGGGFVIPPGVTRPQRPASAQRVQEQRPISGIGSKRLAADAFKPSANLASSARSALSELEVENDGSVKRPRLN</sequence>
<dbReference type="EMBL" id="CAFZ01000046">
    <property type="protein sequence ID" value="CCA69061.1"/>
    <property type="molecule type" value="Genomic_DNA"/>
</dbReference>
<feature type="region of interest" description="Disordered" evidence="5">
    <location>
        <begin position="449"/>
        <end position="534"/>
    </location>
</feature>
<organism evidence="6 7">
    <name type="scientific">Serendipita indica (strain DSM 11827)</name>
    <name type="common">Root endophyte fungus</name>
    <name type="synonym">Piriformospora indica</name>
    <dbReference type="NCBI Taxonomy" id="1109443"/>
    <lineage>
        <taxon>Eukaryota</taxon>
        <taxon>Fungi</taxon>
        <taxon>Dikarya</taxon>
        <taxon>Basidiomycota</taxon>
        <taxon>Agaricomycotina</taxon>
        <taxon>Agaricomycetes</taxon>
        <taxon>Sebacinales</taxon>
        <taxon>Serendipitaceae</taxon>
        <taxon>Serendipita</taxon>
    </lineage>
</organism>
<dbReference type="eggNOG" id="KOG4141">
    <property type="taxonomic scope" value="Eukaryota"/>
</dbReference>
<feature type="region of interest" description="Disordered" evidence="5">
    <location>
        <begin position="272"/>
        <end position="324"/>
    </location>
</feature>
<dbReference type="Pfam" id="PF04098">
    <property type="entry name" value="Rad52_Rad22"/>
    <property type="match status" value="1"/>
</dbReference>
<dbReference type="FunFam" id="3.30.390.80:FF:000001">
    <property type="entry name" value="DNA repair protein RAD52 homolog"/>
    <property type="match status" value="1"/>
</dbReference>
<evidence type="ECO:0000256" key="1">
    <source>
        <dbReference type="ARBA" id="ARBA00006638"/>
    </source>
</evidence>
<dbReference type="FunCoup" id="G4TCL8">
    <property type="interactions" value="313"/>
</dbReference>
<dbReference type="HOGENOM" id="CLU_510080_0_0_1"/>
<reference evidence="6 7" key="1">
    <citation type="journal article" date="2011" name="PLoS Pathog.">
        <title>Endophytic Life Strategies Decoded by Genome and Transcriptome Analyses of the Mutualistic Root Symbiont Piriformospora indica.</title>
        <authorList>
            <person name="Zuccaro A."/>
            <person name="Lahrmann U."/>
            <person name="Guldener U."/>
            <person name="Langen G."/>
            <person name="Pfiffi S."/>
            <person name="Biedenkopf D."/>
            <person name="Wong P."/>
            <person name="Samans B."/>
            <person name="Grimm C."/>
            <person name="Basiewicz M."/>
            <person name="Murat C."/>
            <person name="Martin F."/>
            <person name="Kogel K.H."/>
        </authorList>
    </citation>
    <scope>NUCLEOTIDE SEQUENCE [LARGE SCALE GENOMIC DNA]</scope>
    <source>
        <strain evidence="6 7">DSM 11827</strain>
    </source>
</reference>
<dbReference type="InterPro" id="IPR042525">
    <property type="entry name" value="Rad52_Rad59_Rad22_sf"/>
</dbReference>
<dbReference type="PANTHER" id="PTHR12132:SF1">
    <property type="entry name" value="DNA REPAIR PROTEIN RAD52 HOMOLOG"/>
    <property type="match status" value="1"/>
</dbReference>
<feature type="compositionally biased region" description="Low complexity" evidence="5">
    <location>
        <begin position="506"/>
        <end position="519"/>
    </location>
</feature>
<evidence type="ECO:0000256" key="2">
    <source>
        <dbReference type="ARBA" id="ARBA00022763"/>
    </source>
</evidence>
<evidence type="ECO:0000256" key="4">
    <source>
        <dbReference type="ARBA" id="ARBA00023204"/>
    </source>
</evidence>
<feature type="compositionally biased region" description="Pro residues" evidence="5">
    <location>
        <begin position="282"/>
        <end position="294"/>
    </location>
</feature>
<evidence type="ECO:0000313" key="7">
    <source>
        <dbReference type="Proteomes" id="UP000007148"/>
    </source>
</evidence>
<keyword evidence="4" id="KW-0234">DNA repair</keyword>
<dbReference type="InterPro" id="IPR041247">
    <property type="entry name" value="Rad52_fam"/>
</dbReference>
<comment type="caution">
    <text evidence="6">The sequence shown here is derived from an EMBL/GenBank/DDBJ whole genome shotgun (WGS) entry which is preliminary data.</text>
</comment>
<name>G4TCL8_SERID</name>
<dbReference type="PANTHER" id="PTHR12132">
    <property type="entry name" value="DNA REPAIR AND RECOMBINATION PROTEIN RAD52, RAD59"/>
    <property type="match status" value="1"/>
</dbReference>
<evidence type="ECO:0000313" key="6">
    <source>
        <dbReference type="EMBL" id="CCA69061.1"/>
    </source>
</evidence>
<dbReference type="OrthoDB" id="206565at2759"/>
<dbReference type="STRING" id="1109443.G4TCL8"/>
<gene>
    <name evidence="6" type="ORF">PIIN_02920</name>
</gene>
<protein>
    <submittedName>
        <fullName evidence="6">Related to RAD52-recombination and DNA repair protein</fullName>
    </submittedName>
</protein>
<proteinExistence type="inferred from homology"/>
<feature type="compositionally biased region" description="Polar residues" evidence="5">
    <location>
        <begin position="412"/>
        <end position="427"/>
    </location>
</feature>
<keyword evidence="2" id="KW-0227">DNA damage</keyword>